<dbReference type="OrthoDB" id="3542212at2759"/>
<dbReference type="PANTHER" id="PTHR42052:SF1">
    <property type="entry name" value="ABM DOMAIN-CONTAINING PROTEIN"/>
    <property type="match status" value="1"/>
</dbReference>
<dbReference type="EMBL" id="NPIC01000005">
    <property type="protein sequence ID" value="RDL35912.1"/>
    <property type="molecule type" value="Genomic_DNA"/>
</dbReference>
<sequence>MTVLEITHLSLSPTSPHTPRSLLPILQTVRASLAEKVHLTHSRFYRSISPKDNLDGREGIYILGSWPSVAAHKAFLTNDELRDEVLGSQEGVLDFVEGIHVRFENDGDKYGGMTNALLPLDAPVVVLERIEISGGNLTKDKKDLQDTTKPWTIFHGCRCECDCVGGCSCQGAGVESIQKEFVKISGWGSREEYQEWRGRSMNNVFEEKDGAVGTGETTFLLDLESDWGAEFVELMSTEEIKEPYN</sequence>
<evidence type="ECO:0008006" key="3">
    <source>
        <dbReference type="Google" id="ProtNLM"/>
    </source>
</evidence>
<protein>
    <recommendedName>
        <fullName evidence="3">ABM domain-containing protein</fullName>
    </recommendedName>
</protein>
<dbReference type="GeneID" id="43599373"/>
<dbReference type="PANTHER" id="PTHR42052">
    <property type="entry name" value="ABM DOMAIN-CONTAINING PROTEIN"/>
    <property type="match status" value="1"/>
</dbReference>
<comment type="caution">
    <text evidence="1">The sequence shown here is derived from an EMBL/GenBank/DDBJ whole genome shotgun (WGS) entry which is preliminary data.</text>
</comment>
<accession>A0A370TK60</accession>
<gene>
    <name evidence="1" type="ORF">BP5553_06524</name>
</gene>
<name>A0A370TK60_9HELO</name>
<dbReference type="RefSeq" id="XP_031868568.1">
    <property type="nucleotide sequence ID" value="XM_032015147.1"/>
</dbReference>
<evidence type="ECO:0000313" key="2">
    <source>
        <dbReference type="Proteomes" id="UP000254866"/>
    </source>
</evidence>
<dbReference type="AlphaFoldDB" id="A0A370TK60"/>
<organism evidence="1 2">
    <name type="scientific">Venustampulla echinocandica</name>
    <dbReference type="NCBI Taxonomy" id="2656787"/>
    <lineage>
        <taxon>Eukaryota</taxon>
        <taxon>Fungi</taxon>
        <taxon>Dikarya</taxon>
        <taxon>Ascomycota</taxon>
        <taxon>Pezizomycotina</taxon>
        <taxon>Leotiomycetes</taxon>
        <taxon>Helotiales</taxon>
        <taxon>Pleuroascaceae</taxon>
        <taxon>Venustampulla</taxon>
    </lineage>
</organism>
<keyword evidence="2" id="KW-1185">Reference proteome</keyword>
<proteinExistence type="predicted"/>
<reference evidence="1 2" key="1">
    <citation type="journal article" date="2018" name="IMA Fungus">
        <title>IMA Genome-F 9: Draft genome sequence of Annulohypoxylon stygium, Aspergillus mulundensis, Berkeleyomyces basicola (syn. Thielaviopsis basicola), Ceratocystis smalleyi, two Cercospora beticola strains, Coleophoma cylindrospora, Fusarium fracticaudum, Phialophora cf. hyalina, and Morchella septimelata.</title>
        <authorList>
            <person name="Wingfield B.D."/>
            <person name="Bills G.F."/>
            <person name="Dong Y."/>
            <person name="Huang W."/>
            <person name="Nel W.J."/>
            <person name="Swalarsk-Parry B.S."/>
            <person name="Vaghefi N."/>
            <person name="Wilken P.M."/>
            <person name="An Z."/>
            <person name="de Beer Z.W."/>
            <person name="De Vos L."/>
            <person name="Chen L."/>
            <person name="Duong T.A."/>
            <person name="Gao Y."/>
            <person name="Hammerbacher A."/>
            <person name="Kikkert J.R."/>
            <person name="Li Y."/>
            <person name="Li H."/>
            <person name="Li K."/>
            <person name="Li Q."/>
            <person name="Liu X."/>
            <person name="Ma X."/>
            <person name="Naidoo K."/>
            <person name="Pethybridge S.J."/>
            <person name="Sun J."/>
            <person name="Steenkamp E.T."/>
            <person name="van der Nest M.A."/>
            <person name="van Wyk S."/>
            <person name="Wingfield M.J."/>
            <person name="Xiong C."/>
            <person name="Yue Q."/>
            <person name="Zhang X."/>
        </authorList>
    </citation>
    <scope>NUCLEOTIDE SEQUENCE [LARGE SCALE GENOMIC DNA]</scope>
    <source>
        <strain evidence="1 2">BP 5553</strain>
    </source>
</reference>
<evidence type="ECO:0000313" key="1">
    <source>
        <dbReference type="EMBL" id="RDL35912.1"/>
    </source>
</evidence>
<dbReference type="Proteomes" id="UP000254866">
    <property type="component" value="Unassembled WGS sequence"/>
</dbReference>